<dbReference type="Pfam" id="PF05368">
    <property type="entry name" value="NmrA"/>
    <property type="match status" value="1"/>
</dbReference>
<dbReference type="InterPro" id="IPR051609">
    <property type="entry name" value="NmrA/Isoflavone_reductase-like"/>
</dbReference>
<organism evidence="5 6">
    <name type="scientific">Extremus antarcticus</name>
    <dbReference type="NCBI Taxonomy" id="702011"/>
    <lineage>
        <taxon>Eukaryota</taxon>
        <taxon>Fungi</taxon>
        <taxon>Dikarya</taxon>
        <taxon>Ascomycota</taxon>
        <taxon>Pezizomycotina</taxon>
        <taxon>Dothideomycetes</taxon>
        <taxon>Dothideomycetidae</taxon>
        <taxon>Mycosphaerellales</taxon>
        <taxon>Extremaceae</taxon>
        <taxon>Extremus</taxon>
    </lineage>
</organism>
<keyword evidence="6" id="KW-1185">Reference proteome</keyword>
<accession>A0AAJ0G8N2</accession>
<reference evidence="5" key="1">
    <citation type="submission" date="2023-04" db="EMBL/GenBank/DDBJ databases">
        <title>Black Yeasts Isolated from many extreme environments.</title>
        <authorList>
            <person name="Coleine C."/>
            <person name="Stajich J.E."/>
            <person name="Selbmann L."/>
        </authorList>
    </citation>
    <scope>NUCLEOTIDE SEQUENCE</scope>
    <source>
        <strain evidence="5">CCFEE 5312</strain>
    </source>
</reference>
<dbReference type="GO" id="GO:0016491">
    <property type="term" value="F:oxidoreductase activity"/>
    <property type="evidence" value="ECO:0007669"/>
    <property type="project" value="UniProtKB-KW"/>
</dbReference>
<dbReference type="InterPro" id="IPR045312">
    <property type="entry name" value="PCBER-like"/>
</dbReference>
<evidence type="ECO:0000256" key="2">
    <source>
        <dbReference type="ARBA" id="ARBA00023002"/>
    </source>
</evidence>
<dbReference type="PANTHER" id="PTHR47706:SF9">
    <property type="entry name" value="NMRA-LIKE DOMAIN-CONTAINING PROTEIN-RELATED"/>
    <property type="match status" value="1"/>
</dbReference>
<evidence type="ECO:0000313" key="5">
    <source>
        <dbReference type="EMBL" id="KAK3048235.1"/>
    </source>
</evidence>
<feature type="domain" description="NmrA-like" evidence="4">
    <location>
        <begin position="8"/>
        <end position="237"/>
    </location>
</feature>
<feature type="region of interest" description="Disordered" evidence="3">
    <location>
        <begin position="309"/>
        <end position="331"/>
    </location>
</feature>
<dbReference type="CDD" id="cd05259">
    <property type="entry name" value="PCBER_SDR_a"/>
    <property type="match status" value="1"/>
</dbReference>
<keyword evidence="1" id="KW-0521">NADP</keyword>
<evidence type="ECO:0000256" key="1">
    <source>
        <dbReference type="ARBA" id="ARBA00022857"/>
    </source>
</evidence>
<dbReference type="PANTHER" id="PTHR47706">
    <property type="entry name" value="NMRA-LIKE FAMILY PROTEIN"/>
    <property type="match status" value="1"/>
</dbReference>
<gene>
    <name evidence="5" type="ORF">LTR09_010396</name>
</gene>
<dbReference type="InterPro" id="IPR036291">
    <property type="entry name" value="NAD(P)-bd_dom_sf"/>
</dbReference>
<sequence>MPSQTPIKNVVVLGATGNIGLPIVKALVNHRNHYSVTAVTRNAAKSKSLFPPQVKVAESDLSPSSLRTLFQDQDAVVSCVTSNSIATQKSIIDVALESGIRRFIPSEFGMDSGNPAAADLIPLIATKVPLTEYLKANQDQMSWTAIITGMFFDWALRNPFPLAYDIPNRKAVVYDSGEYEHECTNIDKIGEAVAALLSPEHEEETANEFVYVNSFTATQNKVVAAIEEAMGEKMEVTRDTSLGLRERMLGAREKDPNDPITGLGLIVASFFGVGGLNEYSKNTKSRLWNVRLGLREEFLEETVREEVAKWKKGAGENDSMSRSNRKPGQAE</sequence>
<dbReference type="InterPro" id="IPR008030">
    <property type="entry name" value="NmrA-like"/>
</dbReference>
<comment type="caution">
    <text evidence="5">The sequence shown here is derived from an EMBL/GenBank/DDBJ whole genome shotgun (WGS) entry which is preliminary data.</text>
</comment>
<dbReference type="Proteomes" id="UP001271007">
    <property type="component" value="Unassembled WGS sequence"/>
</dbReference>
<protein>
    <recommendedName>
        <fullName evidence="4">NmrA-like domain-containing protein</fullName>
    </recommendedName>
</protein>
<dbReference type="Gene3D" id="3.90.25.10">
    <property type="entry name" value="UDP-galactose 4-epimerase, domain 1"/>
    <property type="match status" value="1"/>
</dbReference>
<dbReference type="Gene3D" id="3.40.50.720">
    <property type="entry name" value="NAD(P)-binding Rossmann-like Domain"/>
    <property type="match status" value="1"/>
</dbReference>
<evidence type="ECO:0000256" key="3">
    <source>
        <dbReference type="SAM" id="MobiDB-lite"/>
    </source>
</evidence>
<dbReference type="EMBL" id="JAWDJX010000051">
    <property type="protein sequence ID" value="KAK3048235.1"/>
    <property type="molecule type" value="Genomic_DNA"/>
</dbReference>
<evidence type="ECO:0000259" key="4">
    <source>
        <dbReference type="Pfam" id="PF05368"/>
    </source>
</evidence>
<dbReference type="SUPFAM" id="SSF51735">
    <property type="entry name" value="NAD(P)-binding Rossmann-fold domains"/>
    <property type="match status" value="1"/>
</dbReference>
<keyword evidence="2" id="KW-0560">Oxidoreductase</keyword>
<name>A0AAJ0G8N2_9PEZI</name>
<proteinExistence type="predicted"/>
<evidence type="ECO:0000313" key="6">
    <source>
        <dbReference type="Proteomes" id="UP001271007"/>
    </source>
</evidence>
<dbReference type="AlphaFoldDB" id="A0AAJ0G8N2"/>